<evidence type="ECO:0000256" key="2">
    <source>
        <dbReference type="ARBA" id="ARBA00009321"/>
    </source>
</evidence>
<evidence type="ECO:0000259" key="6">
    <source>
        <dbReference type="Pfam" id="PF03275"/>
    </source>
</evidence>
<organism evidence="7 8">
    <name type="scientific">Barnesiella viscericola</name>
    <dbReference type="NCBI Taxonomy" id="397865"/>
    <lineage>
        <taxon>Bacteria</taxon>
        <taxon>Pseudomonadati</taxon>
        <taxon>Bacteroidota</taxon>
        <taxon>Bacteroidia</taxon>
        <taxon>Bacteroidales</taxon>
        <taxon>Barnesiellaceae</taxon>
        <taxon>Barnesiella</taxon>
    </lineage>
</organism>
<dbReference type="PANTHER" id="PTHR21197:SF0">
    <property type="entry name" value="UDP-GALACTOPYRANOSE MUTASE"/>
    <property type="match status" value="1"/>
</dbReference>
<keyword evidence="5 7" id="KW-0413">Isomerase</keyword>
<dbReference type="SUPFAM" id="SSF54373">
    <property type="entry name" value="FAD-linked reductases, C-terminal domain"/>
    <property type="match status" value="1"/>
</dbReference>
<dbReference type="GO" id="GO:0050660">
    <property type="term" value="F:flavin adenine dinucleotide binding"/>
    <property type="evidence" value="ECO:0007669"/>
    <property type="project" value="TreeGrafter"/>
</dbReference>
<comment type="cofactor">
    <cofactor evidence="1">
        <name>FAD</name>
        <dbReference type="ChEBI" id="CHEBI:57692"/>
    </cofactor>
</comment>
<dbReference type="Proteomes" id="UP000757103">
    <property type="component" value="Unassembled WGS sequence"/>
</dbReference>
<feature type="domain" description="UDP-galactopyranose mutase C-terminal" evidence="6">
    <location>
        <begin position="156"/>
        <end position="361"/>
    </location>
</feature>
<proteinExistence type="inferred from homology"/>
<dbReference type="InterPro" id="IPR004379">
    <property type="entry name" value="UDP-GALP_mutase"/>
</dbReference>
<dbReference type="Pfam" id="PF03275">
    <property type="entry name" value="GLF"/>
    <property type="match status" value="1"/>
</dbReference>
<dbReference type="GO" id="GO:0008767">
    <property type="term" value="F:UDP-galactopyranose mutase activity"/>
    <property type="evidence" value="ECO:0007669"/>
    <property type="project" value="UniProtKB-EC"/>
</dbReference>
<evidence type="ECO:0000256" key="1">
    <source>
        <dbReference type="ARBA" id="ARBA00001974"/>
    </source>
</evidence>
<evidence type="ECO:0000256" key="3">
    <source>
        <dbReference type="ARBA" id="ARBA00022630"/>
    </source>
</evidence>
<dbReference type="GO" id="GO:0005829">
    <property type="term" value="C:cytosol"/>
    <property type="evidence" value="ECO:0007669"/>
    <property type="project" value="TreeGrafter"/>
</dbReference>
<evidence type="ECO:0000313" key="7">
    <source>
        <dbReference type="EMBL" id="HJG89215.1"/>
    </source>
</evidence>
<evidence type="ECO:0000256" key="5">
    <source>
        <dbReference type="ARBA" id="ARBA00023235"/>
    </source>
</evidence>
<dbReference type="Gene3D" id="3.40.50.720">
    <property type="entry name" value="NAD(P)-binding Rossmann-like Domain"/>
    <property type="match status" value="3"/>
</dbReference>
<dbReference type="RefSeq" id="WP_273306250.1">
    <property type="nucleotide sequence ID" value="NZ_DYUD01000023.1"/>
</dbReference>
<gene>
    <name evidence="7" type="primary">glf</name>
    <name evidence="7" type="ORF">K8U91_07075</name>
</gene>
<dbReference type="Pfam" id="PF13450">
    <property type="entry name" value="NAD_binding_8"/>
    <property type="match status" value="1"/>
</dbReference>
<dbReference type="PANTHER" id="PTHR21197">
    <property type="entry name" value="UDP-GALACTOPYRANOSE MUTASE"/>
    <property type="match status" value="1"/>
</dbReference>
<dbReference type="InterPro" id="IPR015899">
    <property type="entry name" value="UDP-GalPyranose_mutase_C"/>
</dbReference>
<evidence type="ECO:0000313" key="8">
    <source>
        <dbReference type="Proteomes" id="UP000757103"/>
    </source>
</evidence>
<accession>A0A921MRV2</accession>
<keyword evidence="4" id="KW-0274">FAD</keyword>
<dbReference type="NCBIfam" id="TIGR00031">
    <property type="entry name" value="UDP-GALP_mutase"/>
    <property type="match status" value="1"/>
</dbReference>
<sequence>MHLQYDFLVVGSGLYGATFAHEAHKCGLRCLVIEKRPHLGGNVYCEEVEGIHVHKYGAHIFHTSNESVWNFVNSIVSFNRYTNSPIANYNGELYNLPFNMNTFYQMWGVKTPREAQVIIEAQRQEALDLMKSQGHLEPTNLEEQALLLVGRDIYEKLIKGYTEKQWGRSCVDLPAFIIKRLPVRLTFDNNYFNDSYQGIPIGGYNNLVRGLLSGIETRVNSDFFENRAYWESLAHKIVYTGPIDQYYEYQYGHLQYRTVRFESEIYDVPNFQGNAVINYTGKEIPYTRIIEHKHFELFGNDINRIGKTVVTKEYSMEWQPGMEPYYPVNDTRNNEIYAKYRHLAEKEEHVIFGGRLAEYKYYDMAPVIERALSDARTFIKEK</sequence>
<dbReference type="EMBL" id="DYUD01000023">
    <property type="protein sequence ID" value="HJG89215.1"/>
    <property type="molecule type" value="Genomic_DNA"/>
</dbReference>
<keyword evidence="3" id="KW-0285">Flavoprotein</keyword>
<dbReference type="EC" id="5.4.99.9" evidence="7"/>
<reference evidence="7" key="1">
    <citation type="journal article" date="2021" name="PeerJ">
        <title>Extensive microbial diversity within the chicken gut microbiome revealed by metagenomics and culture.</title>
        <authorList>
            <person name="Gilroy R."/>
            <person name="Ravi A."/>
            <person name="Getino M."/>
            <person name="Pursley I."/>
            <person name="Horton D.L."/>
            <person name="Alikhan N.F."/>
            <person name="Baker D."/>
            <person name="Gharbi K."/>
            <person name="Hall N."/>
            <person name="Watson M."/>
            <person name="Adriaenssens E.M."/>
            <person name="Foster-Nyarko E."/>
            <person name="Jarju S."/>
            <person name="Secka A."/>
            <person name="Antonio M."/>
            <person name="Oren A."/>
            <person name="Chaudhuri R.R."/>
            <person name="La Ragione R."/>
            <person name="Hildebrand F."/>
            <person name="Pallen M.J."/>
        </authorList>
    </citation>
    <scope>NUCLEOTIDE SEQUENCE</scope>
    <source>
        <strain evidence="7">CHK121-7720</strain>
    </source>
</reference>
<dbReference type="AlphaFoldDB" id="A0A921MRV2"/>
<evidence type="ECO:0000256" key="4">
    <source>
        <dbReference type="ARBA" id="ARBA00022827"/>
    </source>
</evidence>
<reference evidence="7" key="2">
    <citation type="submission" date="2021-09" db="EMBL/GenBank/DDBJ databases">
        <authorList>
            <person name="Gilroy R."/>
        </authorList>
    </citation>
    <scope>NUCLEOTIDE SEQUENCE</scope>
    <source>
        <strain evidence="7">CHK121-7720</strain>
    </source>
</reference>
<protein>
    <submittedName>
        <fullName evidence="7">UDP-galactopyranose mutase</fullName>
        <ecNumber evidence="7">5.4.99.9</ecNumber>
    </submittedName>
</protein>
<name>A0A921MRV2_9BACT</name>
<dbReference type="SUPFAM" id="SSF51971">
    <property type="entry name" value="Nucleotide-binding domain"/>
    <property type="match status" value="1"/>
</dbReference>
<comment type="similarity">
    <text evidence="2">Belongs to the UDP-galactopyranose/dTDP-fucopyranose mutase family.</text>
</comment>
<comment type="caution">
    <text evidence="7">The sequence shown here is derived from an EMBL/GenBank/DDBJ whole genome shotgun (WGS) entry which is preliminary data.</text>
</comment>